<dbReference type="InterPro" id="IPR003718">
    <property type="entry name" value="OsmC/Ohr_fam"/>
</dbReference>
<dbReference type="AlphaFoldDB" id="A0A0A5HQ73"/>
<dbReference type="EMBL" id="AVPG01000019">
    <property type="protein sequence ID" value="KGX85772.1"/>
    <property type="molecule type" value="Genomic_DNA"/>
</dbReference>
<dbReference type="InterPro" id="IPR052924">
    <property type="entry name" value="OsmC/Ohr_hydroprdx_reductase"/>
</dbReference>
<proteinExistence type="predicted"/>
<gene>
    <name evidence="1" type="ORF">N784_08175</name>
</gene>
<dbReference type="PANTHER" id="PTHR35368">
    <property type="entry name" value="HYDROPEROXIDE REDUCTASE"/>
    <property type="match status" value="1"/>
</dbReference>
<dbReference type="PANTHER" id="PTHR35368:SF1">
    <property type="entry name" value="HYDROPEROXIDE REDUCTASE"/>
    <property type="match status" value="1"/>
</dbReference>
<comment type="caution">
    <text evidence="1">The sequence shown here is derived from an EMBL/GenBank/DDBJ whole genome shotgun (WGS) entry which is preliminary data.</text>
</comment>
<sequence>MSTVKLQLKAKANGAHVEAKARKHTLIIDEGKQQGGTDQGANPLETLLAALSGCESAVSNMVAKEMNFDLQGIEFDIQGELDPRGFMGQEGIRRHFEKVTLRAVVETSESEARIQELKAIVDDRCPVYQTLVAAGVEMDTEWVKA</sequence>
<dbReference type="eggNOG" id="COG1765">
    <property type="taxonomic scope" value="Bacteria"/>
</dbReference>
<protein>
    <submittedName>
        <fullName evidence="1">Osmotically inducible protein C</fullName>
    </submittedName>
</protein>
<organism evidence="1 2">
    <name type="scientific">Pontibacillus litoralis JSM 072002</name>
    <dbReference type="NCBI Taxonomy" id="1385512"/>
    <lineage>
        <taxon>Bacteria</taxon>
        <taxon>Bacillati</taxon>
        <taxon>Bacillota</taxon>
        <taxon>Bacilli</taxon>
        <taxon>Bacillales</taxon>
        <taxon>Bacillaceae</taxon>
        <taxon>Pontibacillus</taxon>
    </lineage>
</organism>
<name>A0A0A5HQ73_9BACI</name>
<accession>A0A0A5HQ73</accession>
<dbReference type="OrthoDB" id="1433018at2"/>
<evidence type="ECO:0000313" key="2">
    <source>
        <dbReference type="Proteomes" id="UP000030401"/>
    </source>
</evidence>
<dbReference type="RefSeq" id="WP_036835133.1">
    <property type="nucleotide sequence ID" value="NZ_AVPG01000019.1"/>
</dbReference>
<dbReference type="InterPro" id="IPR015946">
    <property type="entry name" value="KH_dom-like_a/b"/>
</dbReference>
<dbReference type="InterPro" id="IPR036102">
    <property type="entry name" value="OsmC/Ohrsf"/>
</dbReference>
<keyword evidence="2" id="KW-1185">Reference proteome</keyword>
<dbReference type="Proteomes" id="UP000030401">
    <property type="component" value="Unassembled WGS sequence"/>
</dbReference>
<evidence type="ECO:0000313" key="1">
    <source>
        <dbReference type="EMBL" id="KGX85772.1"/>
    </source>
</evidence>
<reference evidence="1 2" key="1">
    <citation type="submission" date="2013-08" db="EMBL/GenBank/DDBJ databases">
        <authorList>
            <person name="Huang J."/>
            <person name="Wang G."/>
        </authorList>
    </citation>
    <scope>NUCLEOTIDE SEQUENCE [LARGE SCALE GENOMIC DNA]</scope>
    <source>
        <strain evidence="1 2">JSM 072002</strain>
    </source>
</reference>
<dbReference type="STRING" id="1385512.N784_08175"/>
<dbReference type="Gene3D" id="3.30.300.20">
    <property type="match status" value="1"/>
</dbReference>
<dbReference type="Pfam" id="PF02566">
    <property type="entry name" value="OsmC"/>
    <property type="match status" value="1"/>
</dbReference>
<dbReference type="SUPFAM" id="SSF82784">
    <property type="entry name" value="OsmC-like"/>
    <property type="match status" value="1"/>
</dbReference>